<dbReference type="AlphaFoldDB" id="A0A3B1CFC7"/>
<feature type="domain" description="Cytochrome c" evidence="4">
    <location>
        <begin position="134"/>
        <end position="220"/>
    </location>
</feature>
<keyword evidence="3" id="KW-0408">Iron</keyword>
<reference evidence="5" key="1">
    <citation type="submission" date="2018-06" db="EMBL/GenBank/DDBJ databases">
        <authorList>
            <person name="Zhirakovskaya E."/>
        </authorList>
    </citation>
    <scope>NUCLEOTIDE SEQUENCE</scope>
</reference>
<dbReference type="GO" id="GO:0046872">
    <property type="term" value="F:metal ion binding"/>
    <property type="evidence" value="ECO:0007669"/>
    <property type="project" value="UniProtKB-KW"/>
</dbReference>
<dbReference type="EMBL" id="UOGD01000023">
    <property type="protein sequence ID" value="VAX15497.1"/>
    <property type="molecule type" value="Genomic_DNA"/>
</dbReference>
<proteinExistence type="predicted"/>
<name>A0A3B1CFC7_9ZZZZ</name>
<evidence type="ECO:0000256" key="1">
    <source>
        <dbReference type="ARBA" id="ARBA00022617"/>
    </source>
</evidence>
<evidence type="ECO:0000256" key="2">
    <source>
        <dbReference type="ARBA" id="ARBA00022723"/>
    </source>
</evidence>
<dbReference type="InterPro" id="IPR009056">
    <property type="entry name" value="Cyt_c-like_dom"/>
</dbReference>
<dbReference type="PROSITE" id="PS51007">
    <property type="entry name" value="CYTC"/>
    <property type="match status" value="1"/>
</dbReference>
<protein>
    <recommendedName>
        <fullName evidence="4">Cytochrome c domain-containing protein</fullName>
    </recommendedName>
</protein>
<dbReference type="SUPFAM" id="SSF46626">
    <property type="entry name" value="Cytochrome c"/>
    <property type="match status" value="1"/>
</dbReference>
<evidence type="ECO:0000259" key="4">
    <source>
        <dbReference type="PROSITE" id="PS51007"/>
    </source>
</evidence>
<keyword evidence="1" id="KW-0349">Heme</keyword>
<dbReference type="GO" id="GO:0020037">
    <property type="term" value="F:heme binding"/>
    <property type="evidence" value="ECO:0007669"/>
    <property type="project" value="InterPro"/>
</dbReference>
<dbReference type="GO" id="GO:0009055">
    <property type="term" value="F:electron transfer activity"/>
    <property type="evidence" value="ECO:0007669"/>
    <property type="project" value="InterPro"/>
</dbReference>
<sequence length="220" mass="24603">MKNNFAILFIVLSTIVIGTPNSEDNGFKKDVRTFISLLDYIGTDYHNAVSDGKVVNSNEYLEMSEFINRAIDLFNKVNYKIDPIEGIDISRELEKLRSLIENKSDKNEVFNIAEKIKSAILKLDLIETVPTNWPDIQNGGILFHVNCSSCHGANGNGKGILTKTLNPKPANFLNDTLMEKISPFKIYNTVKLGISGTSMAPFTQLSDKETWDLAFYVSSL</sequence>
<accession>A0A3B1CFC7</accession>
<organism evidence="5">
    <name type="scientific">hydrothermal vent metagenome</name>
    <dbReference type="NCBI Taxonomy" id="652676"/>
    <lineage>
        <taxon>unclassified sequences</taxon>
        <taxon>metagenomes</taxon>
        <taxon>ecological metagenomes</taxon>
    </lineage>
</organism>
<dbReference type="Gene3D" id="1.10.760.10">
    <property type="entry name" value="Cytochrome c-like domain"/>
    <property type="match status" value="1"/>
</dbReference>
<feature type="non-terminal residue" evidence="5">
    <location>
        <position position="220"/>
    </location>
</feature>
<evidence type="ECO:0000256" key="3">
    <source>
        <dbReference type="ARBA" id="ARBA00023004"/>
    </source>
</evidence>
<dbReference type="InterPro" id="IPR036909">
    <property type="entry name" value="Cyt_c-like_dom_sf"/>
</dbReference>
<keyword evidence="2" id="KW-0479">Metal-binding</keyword>
<dbReference type="Pfam" id="PF00034">
    <property type="entry name" value="Cytochrom_C"/>
    <property type="match status" value="1"/>
</dbReference>
<evidence type="ECO:0000313" key="5">
    <source>
        <dbReference type="EMBL" id="VAX15497.1"/>
    </source>
</evidence>
<gene>
    <name evidence="5" type="ORF">MNBD_IGNAVI01-3023</name>
</gene>